<dbReference type="Pfam" id="PF07728">
    <property type="entry name" value="AAA_5"/>
    <property type="match status" value="1"/>
</dbReference>
<evidence type="ECO:0000313" key="2">
    <source>
        <dbReference type="EMBL" id="MBK0421210.1"/>
    </source>
</evidence>
<dbReference type="PANTHER" id="PTHR42759:SF1">
    <property type="entry name" value="MAGNESIUM-CHELATASE SUBUNIT CHLD"/>
    <property type="match status" value="1"/>
</dbReference>
<evidence type="ECO:0000313" key="3">
    <source>
        <dbReference type="Proteomes" id="UP000618733"/>
    </source>
</evidence>
<dbReference type="Gene3D" id="3.40.50.300">
    <property type="entry name" value="P-loop containing nucleotide triphosphate hydrolases"/>
    <property type="match status" value="1"/>
</dbReference>
<accession>A0A934QCB0</accession>
<dbReference type="GO" id="GO:0005524">
    <property type="term" value="F:ATP binding"/>
    <property type="evidence" value="ECO:0007669"/>
    <property type="project" value="InterPro"/>
</dbReference>
<dbReference type="GO" id="GO:0016887">
    <property type="term" value="F:ATP hydrolysis activity"/>
    <property type="evidence" value="ECO:0007669"/>
    <property type="project" value="InterPro"/>
</dbReference>
<dbReference type="InterPro" id="IPR027417">
    <property type="entry name" value="P-loop_NTPase"/>
</dbReference>
<dbReference type="InterPro" id="IPR050764">
    <property type="entry name" value="CbbQ/NirQ/NorQ/GpvN"/>
</dbReference>
<protein>
    <submittedName>
        <fullName evidence="2">AAA family ATPase</fullName>
    </submittedName>
</protein>
<dbReference type="RefSeq" id="WP_200131386.1">
    <property type="nucleotide sequence ID" value="NZ_JAEHOI010000002.1"/>
</dbReference>
<organism evidence="2 3">
    <name type="scientific">Leucobacter edaphi</name>
    <dbReference type="NCBI Taxonomy" id="2796472"/>
    <lineage>
        <taxon>Bacteria</taxon>
        <taxon>Bacillati</taxon>
        <taxon>Actinomycetota</taxon>
        <taxon>Actinomycetes</taxon>
        <taxon>Micrococcales</taxon>
        <taxon>Microbacteriaceae</taxon>
        <taxon>Leucobacter</taxon>
    </lineage>
</organism>
<keyword evidence="3" id="KW-1185">Reference proteome</keyword>
<sequence>MSAHLHDPIASEVAELRADRRLVVRALRALDAAETGGSDGSGGTSASAEALRAELAGLDARLAATLAQPGAEAALSTAAQERSAVLRGVVAARRAEAHRRAALDRATEMRAQAMASARELTRDEAARIRALQETAAQAHSAELGEDSGRSLWTAAITSPTRRDQAIVALAALRIREARTQLNDGLLMTEQMRGIIAEAVPGLLRGDPVLLIGETGGAKTALAEHLSRSGLGREPELVSGYGDITTSQLIGSHELRAEGGATISVFVPGPLHRAMTEGRPVILDEVNAMPPEFLKRLNRILQLRPGDRLGVQEDGGREIQIAKGFAILATANEQTPHRYRGLDRLSAELVNRFGANAYRVHYPDTGLAYDDFPRENALLAAAAVADAHGALPSGISPADLAAVARAAFISQQVFAGEHGEGFGEYVSTERGIDGRPGLEESVLAPRTLVAVLRKVAGSAGAISLDRALTRFVEGVMHAEDRRVLALILTGQGFRIG</sequence>
<proteinExistence type="predicted"/>
<dbReference type="PANTHER" id="PTHR42759">
    <property type="entry name" value="MOXR FAMILY PROTEIN"/>
    <property type="match status" value="1"/>
</dbReference>
<evidence type="ECO:0000259" key="1">
    <source>
        <dbReference type="Pfam" id="PF07728"/>
    </source>
</evidence>
<dbReference type="InterPro" id="IPR011704">
    <property type="entry name" value="ATPase_dyneun-rel_AAA"/>
</dbReference>
<dbReference type="Proteomes" id="UP000618733">
    <property type="component" value="Unassembled WGS sequence"/>
</dbReference>
<dbReference type="EMBL" id="JAEHOI010000002">
    <property type="protein sequence ID" value="MBK0421210.1"/>
    <property type="molecule type" value="Genomic_DNA"/>
</dbReference>
<dbReference type="AlphaFoldDB" id="A0A934QCB0"/>
<gene>
    <name evidence="2" type="ORF">JD292_03820</name>
</gene>
<dbReference type="SUPFAM" id="SSF52540">
    <property type="entry name" value="P-loop containing nucleoside triphosphate hydrolases"/>
    <property type="match status" value="1"/>
</dbReference>
<reference evidence="2" key="1">
    <citation type="submission" date="2020-12" db="EMBL/GenBank/DDBJ databases">
        <title>Leucobacter sp. CAS2, isolated from Chromium sludge.</title>
        <authorList>
            <person name="Xu Z."/>
        </authorList>
    </citation>
    <scope>NUCLEOTIDE SEQUENCE</scope>
    <source>
        <strain evidence="2">CSA2</strain>
    </source>
</reference>
<comment type="caution">
    <text evidence="2">The sequence shown here is derived from an EMBL/GenBank/DDBJ whole genome shotgun (WGS) entry which is preliminary data.</text>
</comment>
<feature type="domain" description="ATPase dynein-related AAA" evidence="1">
    <location>
        <begin position="207"/>
        <end position="352"/>
    </location>
</feature>
<name>A0A934QCB0_9MICO</name>